<evidence type="ECO:0000256" key="3">
    <source>
        <dbReference type="ARBA" id="ARBA00022481"/>
    </source>
</evidence>
<dbReference type="GO" id="GO:0007155">
    <property type="term" value="P:cell adhesion"/>
    <property type="evidence" value="ECO:0007669"/>
    <property type="project" value="InterPro"/>
</dbReference>
<organism evidence="8">
    <name type="scientific">Pseudomonas saudimassiliensis</name>
    <dbReference type="NCBI Taxonomy" id="1461581"/>
    <lineage>
        <taxon>Bacteria</taxon>
        <taxon>Pseudomonadati</taxon>
        <taxon>Pseudomonadota</taxon>
        <taxon>Gammaproteobacteria</taxon>
        <taxon>Pseudomonadales</taxon>
        <taxon>Pseudomonadaceae</taxon>
        <taxon>Pseudomonas</taxon>
    </lineage>
</organism>
<proteinExistence type="inferred from homology"/>
<dbReference type="InterPro" id="IPR000983">
    <property type="entry name" value="Bac_GSPG_pilin"/>
</dbReference>
<evidence type="ECO:0000313" key="8">
    <source>
        <dbReference type="EMBL" id="CEA02851.1"/>
    </source>
</evidence>
<evidence type="ECO:0000256" key="1">
    <source>
        <dbReference type="ARBA" id="ARBA00005233"/>
    </source>
</evidence>
<comment type="similarity">
    <text evidence="1 6">Belongs to the N-Me-Phe pilin family.</text>
</comment>
<dbReference type="PANTHER" id="PTHR30093:SF34">
    <property type="entry name" value="PREPILIN PEPTIDASE-DEPENDENT PROTEIN D"/>
    <property type="match status" value="1"/>
</dbReference>
<dbReference type="GO" id="GO:0015627">
    <property type="term" value="C:type II protein secretion system complex"/>
    <property type="evidence" value="ECO:0007669"/>
    <property type="project" value="InterPro"/>
</dbReference>
<reference evidence="8" key="1">
    <citation type="submission" date="2014-07" db="EMBL/GenBank/DDBJ databases">
        <authorList>
            <person name="Urmite Genomes Urmite Genomes"/>
        </authorList>
    </citation>
    <scope>NUCLEOTIDE SEQUENCE</scope>
    <source>
        <strain evidence="8">12M76_air</strain>
    </source>
</reference>
<dbReference type="GO" id="GO:0015628">
    <property type="term" value="P:protein secretion by the type II secretion system"/>
    <property type="evidence" value="ECO:0007669"/>
    <property type="project" value="InterPro"/>
</dbReference>
<keyword evidence="7" id="KW-1133">Transmembrane helix</keyword>
<dbReference type="GO" id="GO:0009289">
    <property type="term" value="C:pilus"/>
    <property type="evidence" value="ECO:0007669"/>
    <property type="project" value="InterPro"/>
</dbReference>
<dbReference type="InterPro" id="IPR001082">
    <property type="entry name" value="Pilin"/>
</dbReference>
<dbReference type="PANTHER" id="PTHR30093">
    <property type="entry name" value="GENERAL SECRETION PATHWAY PROTEIN G"/>
    <property type="match status" value="1"/>
</dbReference>
<dbReference type="SUPFAM" id="SSF54523">
    <property type="entry name" value="Pili subunits"/>
    <property type="match status" value="1"/>
</dbReference>
<dbReference type="RefSeq" id="WP_044498511.1">
    <property type="nucleotide sequence ID" value="NZ_LK391969.1"/>
</dbReference>
<dbReference type="OrthoDB" id="115249at2"/>
<dbReference type="InterPro" id="IPR045584">
    <property type="entry name" value="Pilin-like"/>
</dbReference>
<dbReference type="Pfam" id="PF00114">
    <property type="entry name" value="Pilin"/>
    <property type="match status" value="1"/>
</dbReference>
<keyword evidence="7" id="KW-0812">Transmembrane</keyword>
<gene>
    <name evidence="8" type="primary">pilA</name>
    <name evidence="8" type="ORF">BN1049_00896</name>
</gene>
<evidence type="ECO:0000256" key="2">
    <source>
        <dbReference type="ARBA" id="ARBA00011156"/>
    </source>
</evidence>
<comment type="subunit">
    <text evidence="2">The pili are polar flexible filaments of about 5.4 nanometers diameter and 2.5 micrometers average length; they consist of only a single polypeptide chain arranged in a helical configuration of five subunits per turn in the assembled pilus.</text>
</comment>
<feature type="disulfide bond" evidence="5">
    <location>
        <begin position="133"/>
        <end position="146"/>
    </location>
</feature>
<protein>
    <recommendedName>
        <fullName evidence="4">Pilin</fullName>
    </recommendedName>
</protein>
<dbReference type="AlphaFoldDB" id="A0A078MDS0"/>
<dbReference type="NCBIfam" id="TIGR02532">
    <property type="entry name" value="IV_pilin_GFxxxE"/>
    <property type="match status" value="1"/>
</dbReference>
<keyword evidence="6" id="KW-0281">Fimbrium</keyword>
<feature type="transmembrane region" description="Helical" evidence="7">
    <location>
        <begin position="12"/>
        <end position="32"/>
    </location>
</feature>
<keyword evidence="5" id="KW-1015">Disulfide bond</keyword>
<dbReference type="PRINTS" id="PR00813">
    <property type="entry name" value="BCTERIALGSPG"/>
</dbReference>
<keyword evidence="3" id="KW-0488">Methylation</keyword>
<evidence type="ECO:0000256" key="7">
    <source>
        <dbReference type="SAM" id="Phobius"/>
    </source>
</evidence>
<dbReference type="InterPro" id="IPR012902">
    <property type="entry name" value="N_methyl_site"/>
</dbReference>
<name>A0A078MDS0_9PSED</name>
<dbReference type="Pfam" id="PF07963">
    <property type="entry name" value="N_methyl"/>
    <property type="match status" value="1"/>
</dbReference>
<dbReference type="Gene3D" id="3.30.700.10">
    <property type="entry name" value="Glycoprotein, Type 4 Pilin"/>
    <property type="match status" value="1"/>
</dbReference>
<evidence type="ECO:0000256" key="4">
    <source>
        <dbReference type="ARBA" id="ARBA00029638"/>
    </source>
</evidence>
<dbReference type="PROSITE" id="PS00409">
    <property type="entry name" value="PROKAR_NTER_METHYL"/>
    <property type="match status" value="1"/>
</dbReference>
<dbReference type="PATRIC" id="fig|1461581.3.peg.878"/>
<evidence type="ECO:0000256" key="6">
    <source>
        <dbReference type="RuleBase" id="RU000389"/>
    </source>
</evidence>
<accession>A0A078MDS0</accession>
<keyword evidence="7" id="KW-0472">Membrane</keyword>
<sequence length="154" mass="16489">MKAQMQKGFTLIELMIVVAIIGILAAIAIPQYQNYIAKSQVSRVMSETGSLRTAVETCMMEGNSTSCHLGWTVSNLLAGQSDEGGLETGQTGLEVSIEDNTAEIVATFGQSASTAIVDKTLTWSRDENGEWICDTTVEDKFKPAGCQGETETDA</sequence>
<evidence type="ECO:0000256" key="5">
    <source>
        <dbReference type="PIRSR" id="PIRSR600983-52"/>
    </source>
</evidence>
<dbReference type="EMBL" id="LK391969">
    <property type="protein sequence ID" value="CEF25975.1"/>
    <property type="molecule type" value="Genomic_DNA"/>
</dbReference>
<dbReference type="EMBL" id="LM997413">
    <property type="protein sequence ID" value="CEA02851.1"/>
    <property type="molecule type" value="Genomic_DNA"/>
</dbReference>